<reference evidence="3" key="1">
    <citation type="submission" date="2014-09" db="EMBL/GenBank/DDBJ databases">
        <title>Whole genome shotgun sequence of Streptomyces sp. NBRC 110027.</title>
        <authorList>
            <person name="Komaki H."/>
            <person name="Ichikawa N."/>
            <person name="Katano-Makiyama Y."/>
            <person name="Hosoyama A."/>
            <person name="Hashimoto M."/>
            <person name="Uohara A."/>
            <person name="Kitahashi Y."/>
            <person name="Ohji S."/>
            <person name="Kimura A."/>
            <person name="Yamazoe A."/>
            <person name="Igarashi Y."/>
            <person name="Fujita N."/>
        </authorList>
    </citation>
    <scope>NUCLEOTIDE SEQUENCE [LARGE SCALE GENOMIC DNA]</scope>
    <source>
        <strain evidence="3">NBRC 110027</strain>
    </source>
</reference>
<comment type="caution">
    <text evidence="2">The sequence shown here is derived from an EMBL/GenBank/DDBJ whole genome shotgun (WGS) entry which is preliminary data.</text>
</comment>
<reference evidence="2 3" key="2">
    <citation type="journal article" date="2015" name="Stand. Genomic Sci.">
        <title>Draft genome sequence of marine-derived Streptomyces sp. TP-A0598, a producer of anti-MRSA antibiotic lydicamycins.</title>
        <authorList>
            <person name="Komaki H."/>
            <person name="Ichikawa N."/>
            <person name="Hosoyama A."/>
            <person name="Fujita N."/>
            <person name="Igarashi Y."/>
        </authorList>
    </citation>
    <scope>NUCLEOTIDE SEQUENCE [LARGE SCALE GENOMIC DNA]</scope>
    <source>
        <strain evidence="2 3">NBRC 110027</strain>
    </source>
</reference>
<dbReference type="EMBL" id="BBNO01000007">
    <property type="protein sequence ID" value="GAO10588.1"/>
    <property type="molecule type" value="Genomic_DNA"/>
</dbReference>
<name>A0A0P4RAP6_9ACTN</name>
<dbReference type="AlphaFoldDB" id="A0A0P4RAP6"/>
<evidence type="ECO:0000259" key="1">
    <source>
        <dbReference type="Pfam" id="PF14230"/>
    </source>
</evidence>
<dbReference type="RefSeq" id="WP_042158145.1">
    <property type="nucleotide sequence ID" value="NZ_BBNO01000007.1"/>
</dbReference>
<sequence>MRNLRAVGLVLAGTALLAGSFTAGSRWLTDRDATSEVDGTSDTVPRDEIARSISGHLSLPVIPRGPRSVDCAKDLRAVKGARTQCTAHYLRGTDRDMTVRGVRVRGGEITYVHDAPHR</sequence>
<protein>
    <recommendedName>
        <fullName evidence="1">DUF4333 domain-containing protein</fullName>
    </recommendedName>
</protein>
<dbReference type="InterPro" id="IPR025637">
    <property type="entry name" value="DUF4333"/>
</dbReference>
<accession>A0A0P4RAP6</accession>
<evidence type="ECO:0000313" key="3">
    <source>
        <dbReference type="Proteomes" id="UP000048965"/>
    </source>
</evidence>
<dbReference type="Proteomes" id="UP000048965">
    <property type="component" value="Unassembled WGS sequence"/>
</dbReference>
<proteinExistence type="predicted"/>
<gene>
    <name evidence="2" type="ORF">TPA0598_07_03120</name>
</gene>
<feature type="domain" description="DUF4333" evidence="1">
    <location>
        <begin position="40"/>
        <end position="100"/>
    </location>
</feature>
<keyword evidence="3" id="KW-1185">Reference proteome</keyword>
<dbReference type="OrthoDB" id="4322478at2"/>
<organism evidence="2 3">
    <name type="scientific">Streptomyces lydicamycinicus</name>
    <dbReference type="NCBI Taxonomy" id="1546107"/>
    <lineage>
        <taxon>Bacteria</taxon>
        <taxon>Bacillati</taxon>
        <taxon>Actinomycetota</taxon>
        <taxon>Actinomycetes</taxon>
        <taxon>Kitasatosporales</taxon>
        <taxon>Streptomycetaceae</taxon>
        <taxon>Streptomyces</taxon>
    </lineage>
</organism>
<dbReference type="Pfam" id="PF14230">
    <property type="entry name" value="DUF4333"/>
    <property type="match status" value="1"/>
</dbReference>
<evidence type="ECO:0000313" key="2">
    <source>
        <dbReference type="EMBL" id="GAO10588.1"/>
    </source>
</evidence>